<dbReference type="OrthoDB" id="9114220at2"/>
<evidence type="ECO:0000313" key="3">
    <source>
        <dbReference type="Proteomes" id="UP000198866"/>
    </source>
</evidence>
<sequence>MSIHSTVTRWRNVSYFCARRFADYGELFSIELQQTRRSLVRELIAFVALAVAGLFTLSFFSIAIIASAWGTPYFLAVVWGVAGAWLLLSLISFAALRAQEPARPFRVLEEEVRRDLETIRESLK</sequence>
<feature type="transmembrane region" description="Helical" evidence="1">
    <location>
        <begin position="43"/>
        <end position="67"/>
    </location>
</feature>
<evidence type="ECO:0000313" key="2">
    <source>
        <dbReference type="EMBL" id="SEJ18583.1"/>
    </source>
</evidence>
<feature type="transmembrane region" description="Helical" evidence="1">
    <location>
        <begin position="73"/>
        <end position="96"/>
    </location>
</feature>
<dbReference type="InterPro" id="IPR009937">
    <property type="entry name" value="Phage_holin_3_6"/>
</dbReference>
<reference evidence="3" key="1">
    <citation type="submission" date="2016-10" db="EMBL/GenBank/DDBJ databases">
        <authorList>
            <person name="Varghese N."/>
            <person name="Submissions S."/>
        </authorList>
    </citation>
    <scope>NUCLEOTIDE SEQUENCE [LARGE SCALE GENOMIC DNA]</scope>
    <source>
        <strain evidence="3">LMG 26031</strain>
    </source>
</reference>
<keyword evidence="3" id="KW-1185">Reference proteome</keyword>
<dbReference type="Proteomes" id="UP000198866">
    <property type="component" value="Unassembled WGS sequence"/>
</dbReference>
<keyword evidence="1" id="KW-0812">Transmembrane</keyword>
<keyword evidence="1" id="KW-1133">Transmembrane helix</keyword>
<keyword evidence="1" id="KW-0472">Membrane</keyword>
<organism evidence="2 3">
    <name type="scientific">Paraburkholderia diazotrophica</name>
    <dbReference type="NCBI Taxonomy" id="667676"/>
    <lineage>
        <taxon>Bacteria</taxon>
        <taxon>Pseudomonadati</taxon>
        <taxon>Pseudomonadota</taxon>
        <taxon>Betaproteobacteria</taxon>
        <taxon>Burkholderiales</taxon>
        <taxon>Burkholderiaceae</taxon>
        <taxon>Paraburkholderia</taxon>
    </lineage>
</organism>
<dbReference type="EMBL" id="FNYE01000007">
    <property type="protein sequence ID" value="SEJ18583.1"/>
    <property type="molecule type" value="Genomic_DNA"/>
</dbReference>
<protein>
    <submittedName>
        <fullName evidence="2">Putative Holin-X, holin superfamily III</fullName>
    </submittedName>
</protein>
<proteinExistence type="predicted"/>
<accession>A0A1H6WNY2</accession>
<name>A0A1H6WNY2_9BURK</name>
<gene>
    <name evidence="2" type="ORF">SAMN05192539_1007194</name>
</gene>
<dbReference type="AlphaFoldDB" id="A0A1H6WNY2"/>
<dbReference type="Pfam" id="PF07332">
    <property type="entry name" value="Phage_holin_3_6"/>
    <property type="match status" value="1"/>
</dbReference>
<dbReference type="STRING" id="667676.SAMN05192539_1007194"/>
<evidence type="ECO:0000256" key="1">
    <source>
        <dbReference type="SAM" id="Phobius"/>
    </source>
</evidence>